<dbReference type="PROSITE" id="PS00064">
    <property type="entry name" value="L_LDH"/>
    <property type="match status" value="1"/>
</dbReference>
<evidence type="ECO:0000256" key="3">
    <source>
        <dbReference type="PIRSR" id="PIRSR000102-1"/>
    </source>
</evidence>
<evidence type="ECO:0000256" key="5">
    <source>
        <dbReference type="PIRSR" id="PIRSR000102-3"/>
    </source>
</evidence>
<dbReference type="STRING" id="1423750.FC89_GL000950"/>
<dbReference type="PANTHER" id="PTHR43128">
    <property type="entry name" value="L-2-HYDROXYCARBOXYLATE DEHYDROGENASE (NAD(P)(+))"/>
    <property type="match status" value="1"/>
</dbReference>
<evidence type="ECO:0000256" key="2">
    <source>
        <dbReference type="ARBA" id="ARBA00023002"/>
    </source>
</evidence>
<evidence type="ECO:0000256" key="6">
    <source>
        <dbReference type="RuleBase" id="RU003369"/>
    </source>
</evidence>
<feature type="binding site" evidence="5">
    <location>
        <begin position="8"/>
        <end position="13"/>
    </location>
    <ligand>
        <name>NAD(+)</name>
        <dbReference type="ChEBI" id="CHEBI:57540"/>
    </ligand>
</feature>
<sequence>MRKIGIIGLGNVGITVAYTLFTRGVADELVLIDPKSKKVRAEENDLKDALSCNHFHTKVINGDYDQLANADVLITAFGDIKATARTDDRFAEFPINVEQAKIVGPKVKASGFKGIWINISNPCDAITTILKKTSDFPKNRIFGTGTLLDTSRMKRQVADYLGNQDPKNIGGYVLGEHGNSQFTAWSTVSVGIRPLSKYISDSSKYKKLEENARQGAFEVISGKGYTSYAIATCAVRLIEAVFADAHTIFPVSVYLESLDTYIGYPAVVGANGIEHVEDISLTTAEKESLSKSADYIKGNLAKVGY</sequence>
<dbReference type="EMBL" id="AZGB01000016">
    <property type="protein sequence ID" value="KRM06083.1"/>
    <property type="molecule type" value="Genomic_DNA"/>
</dbReference>
<evidence type="ECO:0000256" key="4">
    <source>
        <dbReference type="PIRSR" id="PIRSR000102-2"/>
    </source>
</evidence>
<dbReference type="Pfam" id="PF00056">
    <property type="entry name" value="Ldh_1_N"/>
    <property type="match status" value="1"/>
</dbReference>
<dbReference type="InterPro" id="IPR001236">
    <property type="entry name" value="Lactate/malate_DH_N"/>
</dbReference>
<dbReference type="InterPro" id="IPR036291">
    <property type="entry name" value="NAD(P)-bd_dom_sf"/>
</dbReference>
<dbReference type="GO" id="GO:0004459">
    <property type="term" value="F:L-lactate dehydrogenase (NAD+) activity"/>
    <property type="evidence" value="ECO:0007669"/>
    <property type="project" value="InterPro"/>
</dbReference>
<evidence type="ECO:0000259" key="7">
    <source>
        <dbReference type="Pfam" id="PF00056"/>
    </source>
</evidence>
<comment type="similarity">
    <text evidence="1">Belongs to the LDH/MDH superfamily. LDH family.</text>
</comment>
<evidence type="ECO:0000256" key="1">
    <source>
        <dbReference type="ARBA" id="ARBA00006054"/>
    </source>
</evidence>
<dbReference type="Pfam" id="PF02866">
    <property type="entry name" value="Ldh_1_C"/>
    <property type="match status" value="1"/>
</dbReference>
<dbReference type="GeneID" id="98318977"/>
<dbReference type="AlphaFoldDB" id="A0A0R1VT42"/>
<protein>
    <submittedName>
        <fullName evidence="9">L-2-hydroxyisocaproate dehydrogenase</fullName>
    </submittedName>
</protein>
<feature type="binding site" evidence="4">
    <location>
        <position position="89"/>
    </location>
    <ligand>
        <name>substrate</name>
    </ligand>
</feature>
<name>A0A0R1VT42_9LACO</name>
<feature type="active site" description="Proton acceptor" evidence="3">
    <location>
        <position position="177"/>
    </location>
</feature>
<keyword evidence="10" id="KW-1185">Reference proteome</keyword>
<feature type="domain" description="Lactate/malate dehydrogenase N-terminal" evidence="7">
    <location>
        <begin position="3"/>
        <end position="143"/>
    </location>
</feature>
<dbReference type="InterPro" id="IPR022383">
    <property type="entry name" value="Lactate/malate_DH_C"/>
</dbReference>
<dbReference type="PRINTS" id="PR00086">
    <property type="entry name" value="LLDHDRGNASE"/>
</dbReference>
<evidence type="ECO:0000259" key="8">
    <source>
        <dbReference type="Pfam" id="PF02866"/>
    </source>
</evidence>
<dbReference type="PANTHER" id="PTHR43128:SF31">
    <property type="entry name" value="L-LACTATE DEHYDROGENASE"/>
    <property type="match status" value="1"/>
</dbReference>
<dbReference type="Proteomes" id="UP000051451">
    <property type="component" value="Unassembled WGS sequence"/>
</dbReference>
<feature type="binding site" evidence="5">
    <location>
        <position position="96"/>
    </location>
    <ligand>
        <name>NAD(+)</name>
        <dbReference type="ChEBI" id="CHEBI:57540"/>
    </ligand>
</feature>
<dbReference type="InterPro" id="IPR001557">
    <property type="entry name" value="L-lactate/malate_DH"/>
</dbReference>
<dbReference type="InterPro" id="IPR018177">
    <property type="entry name" value="L-lactate_DH_AS"/>
</dbReference>
<dbReference type="PIRSF" id="PIRSF000102">
    <property type="entry name" value="Lac_mal_DH"/>
    <property type="match status" value="1"/>
</dbReference>
<reference evidence="9 10" key="1">
    <citation type="journal article" date="2015" name="Genome Announc.">
        <title>Expanding the biotechnology potential of lactobacilli through comparative genomics of 213 strains and associated genera.</title>
        <authorList>
            <person name="Sun Z."/>
            <person name="Harris H.M."/>
            <person name="McCann A."/>
            <person name="Guo C."/>
            <person name="Argimon S."/>
            <person name="Zhang W."/>
            <person name="Yang X."/>
            <person name="Jeffery I.B."/>
            <person name="Cooney J.C."/>
            <person name="Kagawa T.F."/>
            <person name="Liu W."/>
            <person name="Song Y."/>
            <person name="Salvetti E."/>
            <person name="Wrobel A."/>
            <person name="Rasinkangas P."/>
            <person name="Parkhill J."/>
            <person name="Rea M.C."/>
            <person name="O'Sullivan O."/>
            <person name="Ritari J."/>
            <person name="Douillard F.P."/>
            <person name="Paul Ross R."/>
            <person name="Yang R."/>
            <person name="Briner A.E."/>
            <person name="Felis G.E."/>
            <person name="de Vos W.M."/>
            <person name="Barrangou R."/>
            <person name="Klaenhammer T.R."/>
            <person name="Caufield P.W."/>
            <person name="Cui Y."/>
            <person name="Zhang H."/>
            <person name="O'Toole P.W."/>
        </authorList>
    </citation>
    <scope>NUCLEOTIDE SEQUENCE [LARGE SCALE GENOMIC DNA]</scope>
    <source>
        <strain evidence="9 10">DSM 18630</strain>
    </source>
</reference>
<feature type="domain" description="Lactate/malate dehydrogenase C-terminal" evidence="8">
    <location>
        <begin position="146"/>
        <end position="302"/>
    </location>
</feature>
<dbReference type="CDD" id="cd05291">
    <property type="entry name" value="HicDH_like"/>
    <property type="match status" value="1"/>
</dbReference>
<keyword evidence="2 6" id="KW-0560">Oxidoreductase</keyword>
<feature type="binding site" evidence="5">
    <location>
        <begin position="119"/>
        <end position="121"/>
    </location>
    <ligand>
        <name>NAD(+)</name>
        <dbReference type="ChEBI" id="CHEBI:57540"/>
    </ligand>
</feature>
<dbReference type="Gene3D" id="3.40.50.720">
    <property type="entry name" value="NAD(P)-binding Rossmann-like Domain"/>
    <property type="match status" value="1"/>
</dbReference>
<feature type="binding site" evidence="4">
    <location>
        <position position="152"/>
    </location>
    <ligand>
        <name>substrate</name>
    </ligand>
</feature>
<dbReference type="SUPFAM" id="SSF56327">
    <property type="entry name" value="LDH C-terminal domain-like"/>
    <property type="match status" value="1"/>
</dbReference>
<dbReference type="OrthoDB" id="9802969at2"/>
<feature type="binding site" evidence="5">
    <location>
        <position position="33"/>
    </location>
    <ligand>
        <name>NAD(+)</name>
        <dbReference type="ChEBI" id="CHEBI:57540"/>
    </ligand>
</feature>
<dbReference type="InterPro" id="IPR015955">
    <property type="entry name" value="Lactate_DH/Glyco_Ohase_4_C"/>
</dbReference>
<gene>
    <name evidence="9" type="ORF">FC89_GL000950</name>
</gene>
<feature type="binding site" evidence="4">
    <location>
        <position position="85"/>
    </location>
    <ligand>
        <name>substrate</name>
    </ligand>
</feature>
<keyword evidence="5" id="KW-0520">NAD</keyword>
<comment type="caution">
    <text evidence="9">The sequence shown here is derived from an EMBL/GenBank/DDBJ whole genome shotgun (WGS) entry which is preliminary data.</text>
</comment>
<dbReference type="GO" id="GO:0006089">
    <property type="term" value="P:lactate metabolic process"/>
    <property type="evidence" value="ECO:0007669"/>
    <property type="project" value="TreeGrafter"/>
</dbReference>
<evidence type="ECO:0000313" key="9">
    <source>
        <dbReference type="EMBL" id="KRM06083.1"/>
    </source>
</evidence>
<dbReference type="PATRIC" id="fig|1423750.3.peg.974"/>
<dbReference type="SUPFAM" id="SSF51735">
    <property type="entry name" value="NAD(P)-binding Rossmann-fold domains"/>
    <property type="match status" value="1"/>
</dbReference>
<accession>A0A0R1VT42</accession>
<proteinExistence type="inferred from homology"/>
<evidence type="ECO:0000313" key="10">
    <source>
        <dbReference type="Proteomes" id="UP000051451"/>
    </source>
</evidence>
<dbReference type="Gene3D" id="3.90.110.10">
    <property type="entry name" value="Lactate dehydrogenase/glycoside hydrolase, family 4, C-terminal"/>
    <property type="match status" value="1"/>
</dbReference>
<dbReference type="RefSeq" id="WP_057871703.1">
    <property type="nucleotide sequence ID" value="NZ_AZGB01000016.1"/>
</dbReference>
<organism evidence="9 10">
    <name type="scientific">Liquorilactobacillus ghanensis DSM 18630</name>
    <dbReference type="NCBI Taxonomy" id="1423750"/>
    <lineage>
        <taxon>Bacteria</taxon>
        <taxon>Bacillati</taxon>
        <taxon>Bacillota</taxon>
        <taxon>Bacilli</taxon>
        <taxon>Lactobacillales</taxon>
        <taxon>Lactobacillaceae</taxon>
        <taxon>Liquorilactobacillus</taxon>
    </lineage>
</organism>
<feature type="binding site" evidence="4">
    <location>
        <position position="121"/>
    </location>
    <ligand>
        <name>substrate</name>
    </ligand>
</feature>